<dbReference type="Proteomes" id="UP000032233">
    <property type="component" value="Unassembled WGS sequence"/>
</dbReference>
<evidence type="ECO:0000313" key="1">
    <source>
        <dbReference type="EMBL" id="KIX13494.1"/>
    </source>
</evidence>
<dbReference type="InParanoid" id="A0A0D2J5Y5"/>
<dbReference type="SUPFAM" id="SSF51269">
    <property type="entry name" value="AFP III-like domain"/>
    <property type="match status" value="1"/>
</dbReference>
<dbReference type="InterPro" id="IPR036732">
    <property type="entry name" value="AFP_Neu5c_C_sf"/>
</dbReference>
<organism evidence="1 2">
    <name type="scientific">Dethiosulfatarculus sandiegensis</name>
    <dbReference type="NCBI Taxonomy" id="1429043"/>
    <lineage>
        <taxon>Bacteria</taxon>
        <taxon>Pseudomonadati</taxon>
        <taxon>Thermodesulfobacteriota</taxon>
        <taxon>Desulfarculia</taxon>
        <taxon>Desulfarculales</taxon>
        <taxon>Desulfarculaceae</taxon>
        <taxon>Dethiosulfatarculus</taxon>
    </lineage>
</organism>
<protein>
    <submittedName>
        <fullName evidence="1">Uncharacterized protein</fullName>
    </submittedName>
</protein>
<dbReference type="EMBL" id="AZAC01000015">
    <property type="protein sequence ID" value="KIX13494.1"/>
    <property type="molecule type" value="Genomic_DNA"/>
</dbReference>
<dbReference type="CDD" id="cd11615">
    <property type="entry name" value="SAF_NeuB_like"/>
    <property type="match status" value="1"/>
</dbReference>
<dbReference type="AlphaFoldDB" id="A0A0D2J5Y5"/>
<sequence length="40" mass="4568">MLAYKRPGTGLNPLDRYLVLGKKAAKHLFKNQLITLKDLK</sequence>
<name>A0A0D2J5Y5_9BACT</name>
<reference evidence="1 2" key="1">
    <citation type="submission" date="2013-11" db="EMBL/GenBank/DDBJ databases">
        <title>Metagenomic analysis of a methanogenic consortium involved in long chain n-alkane degradation.</title>
        <authorList>
            <person name="Davidova I.A."/>
            <person name="Callaghan A.V."/>
            <person name="Wawrik B."/>
            <person name="Pruitt S."/>
            <person name="Marks C."/>
            <person name="Duncan K.E."/>
            <person name="Suflita J.M."/>
        </authorList>
    </citation>
    <scope>NUCLEOTIDE SEQUENCE [LARGE SCALE GENOMIC DNA]</scope>
    <source>
        <strain evidence="1 2">SPR</strain>
    </source>
</reference>
<evidence type="ECO:0000313" key="2">
    <source>
        <dbReference type="Proteomes" id="UP000032233"/>
    </source>
</evidence>
<dbReference type="Gene3D" id="3.90.1210.10">
    <property type="entry name" value="Antifreeze-like/N-acetylneuraminic acid synthase C-terminal domain"/>
    <property type="match status" value="1"/>
</dbReference>
<dbReference type="InterPro" id="IPR057736">
    <property type="entry name" value="SAF_PseI/NeuA/NeuB"/>
</dbReference>
<proteinExistence type="predicted"/>
<gene>
    <name evidence="1" type="ORF">X474_13495</name>
</gene>
<keyword evidence="2" id="KW-1185">Reference proteome</keyword>
<accession>A0A0D2J5Y5</accession>
<comment type="caution">
    <text evidence="1">The sequence shown here is derived from an EMBL/GenBank/DDBJ whole genome shotgun (WGS) entry which is preliminary data.</text>
</comment>
<dbReference type="STRING" id="1429043.X474_13495"/>